<comment type="caution">
    <text evidence="3">The sequence shown here is derived from an EMBL/GenBank/DDBJ whole genome shotgun (WGS) entry which is preliminary data.</text>
</comment>
<reference evidence="3 4" key="1">
    <citation type="submission" date="2019-03" db="EMBL/GenBank/DDBJ databases">
        <title>Rhodosporidium diobovatum UCD-FST 08-225 genome sequencing, assembly, and annotation.</title>
        <authorList>
            <person name="Fakankun I.U."/>
            <person name="Fristensky B."/>
            <person name="Levin D.B."/>
        </authorList>
    </citation>
    <scope>NUCLEOTIDE SEQUENCE [LARGE SCALE GENOMIC DNA]</scope>
    <source>
        <strain evidence="3 4">UCD-FST 08-225</strain>
    </source>
</reference>
<evidence type="ECO:0000313" key="4">
    <source>
        <dbReference type="Proteomes" id="UP000311382"/>
    </source>
</evidence>
<dbReference type="EMBL" id="SOZI01000009">
    <property type="protein sequence ID" value="TNY23597.1"/>
    <property type="molecule type" value="Genomic_DNA"/>
</dbReference>
<feature type="region of interest" description="Disordered" evidence="1">
    <location>
        <begin position="63"/>
        <end position="83"/>
    </location>
</feature>
<sequence length="141" mass="15182">MPVLSLASLFPCALLLSWPDVNASRHTHAVQERQFTAEAKGLCKDSCPLKFAFLDSSRLAPSLGSERTMQGAGGTDPHTRTGATLSRRELLARAGGWGGCPQAPGSEPWGDWYDRGDATKRKCGDDGWSLSRRLHGAEQAT</sequence>
<evidence type="ECO:0000313" key="3">
    <source>
        <dbReference type="EMBL" id="TNY23597.1"/>
    </source>
</evidence>
<accession>A0A5C5G3A1</accession>
<keyword evidence="4" id="KW-1185">Reference proteome</keyword>
<dbReference type="AlphaFoldDB" id="A0A5C5G3A1"/>
<name>A0A5C5G3A1_9BASI</name>
<dbReference type="Proteomes" id="UP000311382">
    <property type="component" value="Unassembled WGS sequence"/>
</dbReference>
<feature type="chain" id="PRO_5022715869" evidence="2">
    <location>
        <begin position="24"/>
        <end position="141"/>
    </location>
</feature>
<evidence type="ECO:0000256" key="1">
    <source>
        <dbReference type="SAM" id="MobiDB-lite"/>
    </source>
</evidence>
<evidence type="ECO:0000256" key="2">
    <source>
        <dbReference type="SAM" id="SignalP"/>
    </source>
</evidence>
<gene>
    <name evidence="3" type="ORF">DMC30DRAFT_388969</name>
</gene>
<organism evidence="3 4">
    <name type="scientific">Rhodotorula diobovata</name>
    <dbReference type="NCBI Taxonomy" id="5288"/>
    <lineage>
        <taxon>Eukaryota</taxon>
        <taxon>Fungi</taxon>
        <taxon>Dikarya</taxon>
        <taxon>Basidiomycota</taxon>
        <taxon>Pucciniomycotina</taxon>
        <taxon>Microbotryomycetes</taxon>
        <taxon>Sporidiobolales</taxon>
        <taxon>Sporidiobolaceae</taxon>
        <taxon>Rhodotorula</taxon>
    </lineage>
</organism>
<protein>
    <submittedName>
        <fullName evidence="3">Uncharacterized protein</fullName>
    </submittedName>
</protein>
<proteinExistence type="predicted"/>
<keyword evidence="2" id="KW-0732">Signal</keyword>
<feature type="signal peptide" evidence="2">
    <location>
        <begin position="1"/>
        <end position="23"/>
    </location>
</feature>